<dbReference type="EMBL" id="JAPEVG010000122">
    <property type="protein sequence ID" value="KAJ8482084.1"/>
    <property type="molecule type" value="Genomic_DNA"/>
</dbReference>
<reference evidence="1" key="1">
    <citation type="submission" date="2022-11" db="EMBL/GenBank/DDBJ databases">
        <title>Genome Sequence of Cubamyces cubensis.</title>
        <authorList>
            <person name="Buettner E."/>
        </authorList>
    </citation>
    <scope>NUCLEOTIDE SEQUENCE</scope>
    <source>
        <strain evidence="1">MPL-01</strain>
    </source>
</reference>
<name>A0AAD7TTV0_9APHY</name>
<accession>A0AAD7TTV0</accession>
<evidence type="ECO:0000313" key="1">
    <source>
        <dbReference type="EMBL" id="KAJ8482084.1"/>
    </source>
</evidence>
<proteinExistence type="predicted"/>
<dbReference type="AlphaFoldDB" id="A0AAD7TTV0"/>
<sequence length="175" mass="19269">MAQSKNTEQKDAAPGLPEDIREQLGFLCHDLRTFTSNRAAAERLNTSVHPHFIGPPYLTEQDAQTALSSTLQALRNADSRRVPDSDAGVAGSTTLSTFLEERTAELIAAREAKRSGESGGKARDFVLCTSHDLAPILLEACGFPKEYFETRAFKDAYKRWETGLRKAKKKGKARA</sequence>
<keyword evidence="2" id="KW-1185">Reference proteome</keyword>
<protein>
    <submittedName>
        <fullName evidence="1">Uncharacterized protein</fullName>
    </submittedName>
</protein>
<gene>
    <name evidence="1" type="ORF">ONZ51_g5579</name>
</gene>
<dbReference type="Proteomes" id="UP001215151">
    <property type="component" value="Unassembled WGS sequence"/>
</dbReference>
<organism evidence="1 2">
    <name type="scientific">Trametes cubensis</name>
    <dbReference type="NCBI Taxonomy" id="1111947"/>
    <lineage>
        <taxon>Eukaryota</taxon>
        <taxon>Fungi</taxon>
        <taxon>Dikarya</taxon>
        <taxon>Basidiomycota</taxon>
        <taxon>Agaricomycotina</taxon>
        <taxon>Agaricomycetes</taxon>
        <taxon>Polyporales</taxon>
        <taxon>Polyporaceae</taxon>
        <taxon>Trametes</taxon>
    </lineage>
</organism>
<comment type="caution">
    <text evidence="1">The sequence shown here is derived from an EMBL/GenBank/DDBJ whole genome shotgun (WGS) entry which is preliminary data.</text>
</comment>
<evidence type="ECO:0000313" key="2">
    <source>
        <dbReference type="Proteomes" id="UP001215151"/>
    </source>
</evidence>